<evidence type="ECO:0000313" key="2">
    <source>
        <dbReference type="EMBL" id="CAJ1976314.1"/>
    </source>
</evidence>
<dbReference type="PANTHER" id="PTHR32278">
    <property type="entry name" value="F-BOX DOMAIN-CONTAINING PROTEIN"/>
    <property type="match status" value="1"/>
</dbReference>
<dbReference type="SUPFAM" id="SSF81383">
    <property type="entry name" value="F-box domain"/>
    <property type="match status" value="1"/>
</dbReference>
<reference evidence="2" key="1">
    <citation type="submission" date="2023-10" db="EMBL/GenBank/DDBJ databases">
        <authorList>
            <person name="Domelevo Entfellner J.-B."/>
        </authorList>
    </citation>
    <scope>NUCLEOTIDE SEQUENCE</scope>
</reference>
<dbReference type="SMART" id="SM00256">
    <property type="entry name" value="FBOX"/>
    <property type="match status" value="1"/>
</dbReference>
<dbReference type="Pfam" id="PF14299">
    <property type="entry name" value="PP2"/>
    <property type="match status" value="1"/>
</dbReference>
<evidence type="ECO:0000259" key="1">
    <source>
        <dbReference type="PROSITE" id="PS50181"/>
    </source>
</evidence>
<dbReference type="EMBL" id="OY731407">
    <property type="protein sequence ID" value="CAJ1976314.1"/>
    <property type="molecule type" value="Genomic_DNA"/>
</dbReference>
<dbReference type="InterPro" id="IPR025886">
    <property type="entry name" value="PP2-like"/>
</dbReference>
<organism evidence="2 3">
    <name type="scientific">Sphenostylis stenocarpa</name>
    <dbReference type="NCBI Taxonomy" id="92480"/>
    <lineage>
        <taxon>Eukaryota</taxon>
        <taxon>Viridiplantae</taxon>
        <taxon>Streptophyta</taxon>
        <taxon>Embryophyta</taxon>
        <taxon>Tracheophyta</taxon>
        <taxon>Spermatophyta</taxon>
        <taxon>Magnoliopsida</taxon>
        <taxon>eudicotyledons</taxon>
        <taxon>Gunneridae</taxon>
        <taxon>Pentapetalae</taxon>
        <taxon>rosids</taxon>
        <taxon>fabids</taxon>
        <taxon>Fabales</taxon>
        <taxon>Fabaceae</taxon>
        <taxon>Papilionoideae</taxon>
        <taxon>50 kb inversion clade</taxon>
        <taxon>NPAAA clade</taxon>
        <taxon>indigoferoid/millettioid clade</taxon>
        <taxon>Phaseoleae</taxon>
        <taxon>Sphenostylis</taxon>
    </lineage>
</organism>
<dbReference type="Gramene" id="rna-AYBTSS11_LOCUS28451">
    <property type="protein sequence ID" value="CAJ1976314.1"/>
    <property type="gene ID" value="gene-AYBTSS11_LOCUS28451"/>
</dbReference>
<dbReference type="Gene3D" id="1.20.1280.50">
    <property type="match status" value="1"/>
</dbReference>
<dbReference type="Pfam" id="PF00646">
    <property type="entry name" value="F-box"/>
    <property type="match status" value="1"/>
</dbReference>
<keyword evidence="3" id="KW-1185">Reference proteome</keyword>
<dbReference type="PANTHER" id="PTHR32278:SF131">
    <property type="entry name" value="F-BOX PROTEIN PP2-A13"/>
    <property type="match status" value="1"/>
</dbReference>
<gene>
    <name evidence="2" type="ORF">AYBTSS11_LOCUS28451</name>
</gene>
<dbReference type="CDD" id="cd22162">
    <property type="entry name" value="F-box_AtSKIP3-like"/>
    <property type="match status" value="1"/>
</dbReference>
<proteinExistence type="predicted"/>
<feature type="domain" description="F-box" evidence="1">
    <location>
        <begin position="11"/>
        <end position="57"/>
    </location>
</feature>
<dbReference type="InterPro" id="IPR001810">
    <property type="entry name" value="F-box_dom"/>
</dbReference>
<sequence length="272" mass="30476">MVVVLERVRKEMEFEGLPEGCIANILSGTTPIDACRLSLVSKLFRSAADSDAVWESFLPADYGSIISQFPNYPSKKALYLALSDRPVIVDNGRKSFQLEKKSGKKCCMLSARALTITWGDTEEYWGWTTNAHSRFPEVAELKNVCWLEIRGALNTLTLSPNTQYAAYIVFKTINARGLANRPVELAVDFLGDHGSTKIVCLDPRVQSSRNNRVAGLQRPNVRSDGWLEIEMGEFFNTTLEDEVEMSVMEVRGGNWKSGLVVEGIELRPKYEN</sequence>
<dbReference type="AlphaFoldDB" id="A0AA86VW98"/>
<accession>A0AA86VW98</accession>
<dbReference type="InterPro" id="IPR036047">
    <property type="entry name" value="F-box-like_dom_sf"/>
</dbReference>
<evidence type="ECO:0000313" key="3">
    <source>
        <dbReference type="Proteomes" id="UP001189624"/>
    </source>
</evidence>
<dbReference type="PROSITE" id="PS50181">
    <property type="entry name" value="FBOX"/>
    <property type="match status" value="1"/>
</dbReference>
<protein>
    <recommendedName>
        <fullName evidence="1">F-box domain-containing protein</fullName>
    </recommendedName>
</protein>
<dbReference type="Proteomes" id="UP001189624">
    <property type="component" value="Chromosome 10"/>
</dbReference>
<name>A0AA86VW98_9FABA</name>